<feature type="compositionally biased region" description="Polar residues" evidence="1">
    <location>
        <begin position="57"/>
        <end position="67"/>
    </location>
</feature>
<organism evidence="4 5">
    <name type="scientific">Austropuccinia psidii MF-1</name>
    <dbReference type="NCBI Taxonomy" id="1389203"/>
    <lineage>
        <taxon>Eukaryota</taxon>
        <taxon>Fungi</taxon>
        <taxon>Dikarya</taxon>
        <taxon>Basidiomycota</taxon>
        <taxon>Pucciniomycotina</taxon>
        <taxon>Pucciniomycetes</taxon>
        <taxon>Pucciniales</taxon>
        <taxon>Sphaerophragmiaceae</taxon>
        <taxon>Austropuccinia</taxon>
    </lineage>
</organism>
<feature type="compositionally biased region" description="Low complexity" evidence="1">
    <location>
        <begin position="24"/>
        <end position="47"/>
    </location>
</feature>
<feature type="compositionally biased region" description="Low complexity" evidence="1">
    <location>
        <begin position="101"/>
        <end position="112"/>
    </location>
</feature>
<evidence type="ECO:0000256" key="2">
    <source>
        <dbReference type="SAM" id="Phobius"/>
    </source>
</evidence>
<protein>
    <recommendedName>
        <fullName evidence="3">DUF7872 domain-containing protein</fullName>
    </recommendedName>
</protein>
<dbReference type="AlphaFoldDB" id="A0A9Q3DMK3"/>
<proteinExistence type="predicted"/>
<evidence type="ECO:0000313" key="5">
    <source>
        <dbReference type="Proteomes" id="UP000765509"/>
    </source>
</evidence>
<sequence length="528" mass="57208">MLQGPISTPFVPTVYTDPSLSQRTPDSPVVSPQSTPTTTDSRTQSSSLYDELFGPDTQDTGSHQAYFSPNPPKTNVTNTNKTTESHNPNNVTGTSIEKKPTNVSSTTSNVLSSSDPRVYFLSKQKKICDIEIPTPKVWEAHNISGFLMNYPSGKNKTVVEFARENGVLNMGCGIGETCDAGQICAPIPGPIWHILYAFQQWNNLQESLNKAVIFAASMLNTIGSELAIDLFKPDLKKSKKLFKVSHILALVVAVMAVVSAVVLLWVPGVNFALVGLASGAAAIVAGAQAGTSIAAIKSYNNAKSDAFSRWADFSAAIAKWEDGMHSQIFKAIQVALRTGISDEKGMGGLLKNGTFFVNTFEKNTEEIEAALTQVVKARLICQILQDKVGTLFSRAFVVMDSEPCKQGGPDGAFKLEDGWLSTCKGGRMAIIVYPKGDKSETKIYNAQAIPTKYQIPVDYITRQSVECQKKYGGFRHDPYANATLPTDLNADCIFNLPVCYVSANKNIRKIKRKDGIVVACRKAGGLPI</sequence>
<dbReference type="EMBL" id="AVOT02017853">
    <property type="protein sequence ID" value="MBW0504303.1"/>
    <property type="molecule type" value="Genomic_DNA"/>
</dbReference>
<accession>A0A9Q3DMK3</accession>
<name>A0A9Q3DMK3_9BASI</name>
<evidence type="ECO:0000313" key="4">
    <source>
        <dbReference type="EMBL" id="MBW0504303.1"/>
    </source>
</evidence>
<keyword evidence="2" id="KW-1133">Transmembrane helix</keyword>
<keyword evidence="2" id="KW-0472">Membrane</keyword>
<reference evidence="4" key="1">
    <citation type="submission" date="2021-03" db="EMBL/GenBank/DDBJ databases">
        <title>Draft genome sequence of rust myrtle Austropuccinia psidii MF-1, a brazilian biotype.</title>
        <authorList>
            <person name="Quecine M.C."/>
            <person name="Pachon D.M.R."/>
            <person name="Bonatelli M.L."/>
            <person name="Correr F.H."/>
            <person name="Franceschini L.M."/>
            <person name="Leite T.F."/>
            <person name="Margarido G.R.A."/>
            <person name="Almeida C.A."/>
            <person name="Ferrarezi J.A."/>
            <person name="Labate C.A."/>
        </authorList>
    </citation>
    <scope>NUCLEOTIDE SEQUENCE</scope>
    <source>
        <strain evidence="4">MF-1</strain>
    </source>
</reference>
<feature type="compositionally biased region" description="Polar residues" evidence="1">
    <location>
        <begin position="85"/>
        <end position="95"/>
    </location>
</feature>
<feature type="transmembrane region" description="Helical" evidence="2">
    <location>
        <begin position="247"/>
        <end position="266"/>
    </location>
</feature>
<feature type="domain" description="DUF7872" evidence="3">
    <location>
        <begin position="302"/>
        <end position="528"/>
    </location>
</feature>
<dbReference type="InterPro" id="IPR057194">
    <property type="entry name" value="DUF7872"/>
</dbReference>
<feature type="transmembrane region" description="Helical" evidence="2">
    <location>
        <begin position="272"/>
        <end position="296"/>
    </location>
</feature>
<keyword evidence="2" id="KW-0812">Transmembrane</keyword>
<evidence type="ECO:0000259" key="3">
    <source>
        <dbReference type="Pfam" id="PF25278"/>
    </source>
</evidence>
<dbReference type="OrthoDB" id="2498880at2759"/>
<dbReference type="Pfam" id="PF25278">
    <property type="entry name" value="DUF7872"/>
    <property type="match status" value="1"/>
</dbReference>
<dbReference type="PANTHER" id="PTHR33339:SF1">
    <property type="entry name" value="LYSM DOMAIN-CONTAINING PROTEIN"/>
    <property type="match status" value="1"/>
</dbReference>
<keyword evidence="5" id="KW-1185">Reference proteome</keyword>
<feature type="region of interest" description="Disordered" evidence="1">
    <location>
        <begin position="1"/>
        <end position="112"/>
    </location>
</feature>
<comment type="caution">
    <text evidence="4">The sequence shown here is derived from an EMBL/GenBank/DDBJ whole genome shotgun (WGS) entry which is preliminary data.</text>
</comment>
<feature type="compositionally biased region" description="Low complexity" evidence="1">
    <location>
        <begin position="73"/>
        <end position="82"/>
    </location>
</feature>
<evidence type="ECO:0000256" key="1">
    <source>
        <dbReference type="SAM" id="MobiDB-lite"/>
    </source>
</evidence>
<dbReference type="Proteomes" id="UP000765509">
    <property type="component" value="Unassembled WGS sequence"/>
</dbReference>
<gene>
    <name evidence="4" type="ORF">O181_044018</name>
</gene>
<dbReference type="PANTHER" id="PTHR33339">
    <property type="entry name" value="LYSM DOMAIN-CONTAINING PROTEIN"/>
    <property type="match status" value="1"/>
</dbReference>